<dbReference type="PANTHER" id="PTHR43639:SF1">
    <property type="entry name" value="SHORT-CHAIN DEHYDROGENASE_REDUCTASE FAMILY PROTEIN"/>
    <property type="match status" value="1"/>
</dbReference>
<dbReference type="Pfam" id="PF13561">
    <property type="entry name" value="adh_short_C2"/>
    <property type="match status" value="1"/>
</dbReference>
<dbReference type="Proteomes" id="UP001595859">
    <property type="component" value="Unassembled WGS sequence"/>
</dbReference>
<reference evidence="4" key="1">
    <citation type="journal article" date="2019" name="Int. J. Syst. Evol. Microbiol.">
        <title>The Global Catalogue of Microorganisms (GCM) 10K type strain sequencing project: providing services to taxonomists for standard genome sequencing and annotation.</title>
        <authorList>
            <consortium name="The Broad Institute Genomics Platform"/>
            <consortium name="The Broad Institute Genome Sequencing Center for Infectious Disease"/>
            <person name="Wu L."/>
            <person name="Ma J."/>
        </authorList>
    </citation>
    <scope>NUCLEOTIDE SEQUENCE [LARGE SCALE GENOMIC DNA]</scope>
    <source>
        <strain evidence="4">ZS-22-S1</strain>
    </source>
</reference>
<comment type="similarity">
    <text evidence="1">Belongs to the short-chain dehydrogenases/reductases (SDR) family.</text>
</comment>
<proteinExistence type="inferred from homology"/>
<keyword evidence="4" id="KW-1185">Reference proteome</keyword>
<evidence type="ECO:0000313" key="3">
    <source>
        <dbReference type="EMBL" id="MFC4852906.1"/>
    </source>
</evidence>
<dbReference type="PROSITE" id="PS00061">
    <property type="entry name" value="ADH_SHORT"/>
    <property type="match status" value="1"/>
</dbReference>
<dbReference type="PRINTS" id="PR00081">
    <property type="entry name" value="GDHRDH"/>
</dbReference>
<evidence type="ECO:0000256" key="1">
    <source>
        <dbReference type="ARBA" id="ARBA00006484"/>
    </source>
</evidence>
<dbReference type="PRINTS" id="PR00080">
    <property type="entry name" value="SDRFAMILY"/>
</dbReference>
<evidence type="ECO:0000256" key="2">
    <source>
        <dbReference type="ARBA" id="ARBA00023002"/>
    </source>
</evidence>
<keyword evidence="2" id="KW-0560">Oxidoreductase</keyword>
<dbReference type="InterPro" id="IPR002347">
    <property type="entry name" value="SDR_fam"/>
</dbReference>
<dbReference type="InterPro" id="IPR036291">
    <property type="entry name" value="NAD(P)-bd_dom_sf"/>
</dbReference>
<dbReference type="Gene3D" id="3.40.50.720">
    <property type="entry name" value="NAD(P)-binding Rossmann-like Domain"/>
    <property type="match status" value="1"/>
</dbReference>
<organism evidence="3 4">
    <name type="scientific">Actinophytocola glycyrrhizae</name>
    <dbReference type="NCBI Taxonomy" id="2044873"/>
    <lineage>
        <taxon>Bacteria</taxon>
        <taxon>Bacillati</taxon>
        <taxon>Actinomycetota</taxon>
        <taxon>Actinomycetes</taxon>
        <taxon>Pseudonocardiales</taxon>
        <taxon>Pseudonocardiaceae</taxon>
    </lineage>
</organism>
<evidence type="ECO:0000313" key="4">
    <source>
        <dbReference type="Proteomes" id="UP001595859"/>
    </source>
</evidence>
<dbReference type="EMBL" id="JBHSIS010000002">
    <property type="protein sequence ID" value="MFC4852906.1"/>
    <property type="molecule type" value="Genomic_DNA"/>
</dbReference>
<gene>
    <name evidence="3" type="ORF">ACFPCV_05270</name>
</gene>
<name>A0ABV9RX66_9PSEU</name>
<comment type="caution">
    <text evidence="3">The sequence shown here is derived from an EMBL/GenBank/DDBJ whole genome shotgun (WGS) entry which is preliminary data.</text>
</comment>
<dbReference type="PANTHER" id="PTHR43639">
    <property type="entry name" value="OXIDOREDUCTASE, SHORT-CHAIN DEHYDROGENASE/REDUCTASE FAMILY (AFU_ORTHOLOGUE AFUA_5G02870)"/>
    <property type="match status" value="1"/>
</dbReference>
<dbReference type="SUPFAM" id="SSF51735">
    <property type="entry name" value="NAD(P)-binding Rossmann-fold domains"/>
    <property type="match status" value="1"/>
</dbReference>
<accession>A0ABV9RX66</accession>
<sequence length="247" mass="26388">MTGSSRSIGRGIACRLATDGALVGVHYSSNSQAAAEVVDTIEHAGGRAFAFGAELGVDGDAERFWTEFDEQRAKYSGPDETGLDIIVNNVGVALRDHFEEATSEDFDKMFAVNVRAPFFIIQQGLDRLRPGARVINISSIVTRLALTDVIVYGTTKGALDTFTLILAKALGSRGITVNSVAPGFIDTDSNAEWLRVDKQAWSDTAAQSAFGRVGEPEDVADVVAFLATDEARWITGQVIDVSGGTRL</sequence>
<dbReference type="InterPro" id="IPR020904">
    <property type="entry name" value="Sc_DH/Rdtase_CS"/>
</dbReference>
<protein>
    <submittedName>
        <fullName evidence="3">SDR family oxidoreductase</fullName>
    </submittedName>
</protein>
<dbReference type="RefSeq" id="WP_378055026.1">
    <property type="nucleotide sequence ID" value="NZ_JBHSIS010000002.1"/>
</dbReference>